<protein>
    <submittedName>
        <fullName evidence="1">Uncharacterized protein</fullName>
    </submittedName>
</protein>
<name>A0A5E4PNH1_9NEOP</name>
<accession>A0A5E4PNH1</accession>
<dbReference type="AlphaFoldDB" id="A0A5E4PNH1"/>
<dbReference type="Proteomes" id="UP000324832">
    <property type="component" value="Unassembled WGS sequence"/>
</dbReference>
<evidence type="ECO:0000313" key="1">
    <source>
        <dbReference type="EMBL" id="VVC87599.1"/>
    </source>
</evidence>
<reference evidence="1 2" key="1">
    <citation type="submission" date="2017-07" db="EMBL/GenBank/DDBJ databases">
        <authorList>
            <person name="Talla V."/>
            <person name="Backstrom N."/>
        </authorList>
    </citation>
    <scope>NUCLEOTIDE SEQUENCE [LARGE SCALE GENOMIC DNA]</scope>
</reference>
<sequence>MNTILKLNYLTVPDNIRRGRCELYLQYLYKTPLHFGLSSIHYISRIFVGIFLIARSNAGNVNRVQDSINKDLNTASSSCKFLTIF</sequence>
<proteinExistence type="predicted"/>
<keyword evidence="2" id="KW-1185">Reference proteome</keyword>
<organism evidence="1 2">
    <name type="scientific">Leptidea sinapis</name>
    <dbReference type="NCBI Taxonomy" id="189913"/>
    <lineage>
        <taxon>Eukaryota</taxon>
        <taxon>Metazoa</taxon>
        <taxon>Ecdysozoa</taxon>
        <taxon>Arthropoda</taxon>
        <taxon>Hexapoda</taxon>
        <taxon>Insecta</taxon>
        <taxon>Pterygota</taxon>
        <taxon>Neoptera</taxon>
        <taxon>Endopterygota</taxon>
        <taxon>Lepidoptera</taxon>
        <taxon>Glossata</taxon>
        <taxon>Ditrysia</taxon>
        <taxon>Papilionoidea</taxon>
        <taxon>Pieridae</taxon>
        <taxon>Dismorphiinae</taxon>
        <taxon>Leptidea</taxon>
    </lineage>
</organism>
<evidence type="ECO:0000313" key="2">
    <source>
        <dbReference type="Proteomes" id="UP000324832"/>
    </source>
</evidence>
<gene>
    <name evidence="1" type="ORF">LSINAPIS_LOCUS1158</name>
</gene>
<dbReference type="EMBL" id="FZQP02000143">
    <property type="protein sequence ID" value="VVC87599.1"/>
    <property type="molecule type" value="Genomic_DNA"/>
</dbReference>